<dbReference type="PATRIC" id="fig|880157.4.peg.2220"/>
<sequence length="246" mass="26988">MKPLYELVKEFHQVFGHPIDETDITSEMLYLRANLIREEAEEGLAALDEGNSKEILDAVGDTVYVLVGTLVVIKNSMSHALSLDHSQLGAKTVFNIMATETGSCFVRDLETGFNLAITTAGLLVDIADYLDAGEGVSACEGISCLPDYISDCLVVFRHVLHLSGVPLYGLTQAIHESNMSKLWSADTETRKSQVANCKYNPADLAFRTCLSRDGVIGYRISDDKILKSPSYTPVDLMPFIEQCNSL</sequence>
<evidence type="ECO:0008006" key="3">
    <source>
        <dbReference type="Google" id="ProtNLM"/>
    </source>
</evidence>
<evidence type="ECO:0000313" key="2">
    <source>
        <dbReference type="Proteomes" id="UP000036277"/>
    </source>
</evidence>
<dbReference type="CDD" id="cd11530">
    <property type="entry name" value="NTP-PPase_DR2231_like"/>
    <property type="match status" value="1"/>
</dbReference>
<accession>A0A0J5IPM3</accession>
<dbReference type="EMBL" id="LFCV01000064">
    <property type="protein sequence ID" value="KMJ45170.1"/>
    <property type="molecule type" value="Genomic_DNA"/>
</dbReference>
<gene>
    <name evidence="1" type="ORF">AB204_10490</name>
</gene>
<dbReference type="AlphaFoldDB" id="A0A0J5IPM3"/>
<dbReference type="Gene3D" id="1.10.3420.10">
    <property type="entry name" value="putative ntp pyrophosphohydrolase like domain"/>
    <property type="match status" value="2"/>
</dbReference>
<name>A0A0J5IPM3_9GAMM</name>
<organism evidence="1 2">
    <name type="scientific">Xenorhabdus khoisanae</name>
    <dbReference type="NCBI Taxonomy" id="880157"/>
    <lineage>
        <taxon>Bacteria</taxon>
        <taxon>Pseudomonadati</taxon>
        <taxon>Pseudomonadota</taxon>
        <taxon>Gammaproteobacteria</taxon>
        <taxon>Enterobacterales</taxon>
        <taxon>Morganellaceae</taxon>
        <taxon>Xenorhabdus</taxon>
    </lineage>
</organism>
<keyword evidence="2" id="KW-1185">Reference proteome</keyword>
<reference evidence="1 2" key="1">
    <citation type="submission" date="2015-06" db="EMBL/GenBank/DDBJ databases">
        <title>Draft Whole-Genome Sequence of the Entomopathogenic Bacterium Xenorhabdus khoisanae.</title>
        <authorList>
            <person name="Naidoo S."/>
            <person name="Featherston J."/>
            <person name="Gray V.M."/>
        </authorList>
    </citation>
    <scope>NUCLEOTIDE SEQUENCE [LARGE SCALE GENOMIC DNA]</scope>
    <source>
        <strain evidence="1 2">MCB</strain>
    </source>
</reference>
<protein>
    <recommendedName>
        <fullName evidence="3">Phosphoribosyl-ATP pyrophosphohydrolase</fullName>
    </recommendedName>
</protein>
<dbReference type="Pfam" id="PF01503">
    <property type="entry name" value="PRA-PH"/>
    <property type="match status" value="1"/>
</dbReference>
<dbReference type="Proteomes" id="UP000036277">
    <property type="component" value="Unassembled WGS sequence"/>
</dbReference>
<proteinExistence type="predicted"/>
<dbReference type="InterPro" id="IPR021130">
    <property type="entry name" value="PRib-ATP_PPHydrolase-like"/>
</dbReference>
<dbReference type="STRING" id="880157.AB204_10490"/>
<comment type="caution">
    <text evidence="1">The sequence shown here is derived from an EMBL/GenBank/DDBJ whole genome shotgun (WGS) entry which is preliminary data.</text>
</comment>
<dbReference type="InterPro" id="IPR023292">
    <property type="entry name" value="NTP_PyroPHydrolase-like_dom_sf"/>
</dbReference>
<dbReference type="InterPro" id="IPR033653">
    <property type="entry name" value="NTP-PPase_DR2231-like"/>
</dbReference>
<evidence type="ECO:0000313" key="1">
    <source>
        <dbReference type="EMBL" id="KMJ45170.1"/>
    </source>
</evidence>